<dbReference type="OMA" id="NICTWNP"/>
<keyword evidence="3" id="KW-1185">Reference proteome</keyword>
<dbReference type="InterPro" id="IPR002895">
    <property type="entry name" value="Paramecium_SA"/>
</dbReference>
<evidence type="ECO:0008006" key="4">
    <source>
        <dbReference type="Google" id="ProtNLM"/>
    </source>
</evidence>
<evidence type="ECO:0000313" key="3">
    <source>
        <dbReference type="Proteomes" id="UP000688137"/>
    </source>
</evidence>
<proteinExistence type="predicted"/>
<dbReference type="Proteomes" id="UP000688137">
    <property type="component" value="Unassembled WGS sequence"/>
</dbReference>
<name>A0A8S1K3T9_PARPR</name>
<accession>A0A8S1K3T9</accession>
<protein>
    <recommendedName>
        <fullName evidence="4">Mini antigen</fullName>
    </recommendedName>
</protein>
<feature type="chain" id="PRO_5035735666" description="Mini antigen" evidence="1">
    <location>
        <begin position="19"/>
        <end position="785"/>
    </location>
</feature>
<gene>
    <name evidence="2" type="ORF">PPRIM_AZ9-3.1.T0110181</name>
</gene>
<feature type="signal peptide" evidence="1">
    <location>
        <begin position="1"/>
        <end position="18"/>
    </location>
</feature>
<evidence type="ECO:0000256" key="1">
    <source>
        <dbReference type="SAM" id="SignalP"/>
    </source>
</evidence>
<sequence length="785" mass="85564">MKISIMLLLVAISAIGNAYFVPNVKCACQQILIETECNNWNCQWTIVTPATSTTPATGYCQQATCGQLNQQQCLNESERCYYQEPGPNPTTSQVCYEFSKCEDIVLSNGATCQKTNPKCVASPQQLRPKFQCISAGLTCSGLSMEQCSPSQSQTLAGEGLCYWNGNSCKVVSQCSELTTITQCQMKAFQNACQWSGTACIALTCASFQQSETCTFYQQATLSSSPIQICNWTGTNCIPATSQMLQSSNCGQNTNNHYRWVPMNASSGICAQCNPYKYVFRNQCECKQLLQANECTSSKSCTWTPPAGTTPGYCAPTACTSFTDQQTCAQVQGCYWNINAQSPGCQPFTTCSSITGQNAQICYSQSIYCPGSNGTNCQSQQQLNSCATIVTPMQPNVCFNSIGKDGYCTYQNNQCASVTQCSILTTLQLCNQFSNSCIWKAGSQSSCQSKTCSDYLTESSCTYIQNNINYNIINICTWNPDTKKCSTFDNSFNYDINSCFNSTGRTHHWSEPSNAQKGFCLPCHYSSVLNVKSNCSCNDLTNYTDCALSSPKCYWNAANSTCQNQNCPQLTSQGQCVLSKYCYWSNSHGCQPLGSPSTTCSTLTANTQQECLSQSILCAGINSNGKCQSSPNSCGDFTTFYQCFGSVGTDGICQWNQTSLKCQGISNCGLINTQAQCELVLNTCYWGNSGNGTSTCMSYNCTTLYTQTQSCNFYLSTPNQNYEVKYCQLNGQTCAEANNVSSLTSSNCYASSGGTARWDADKGNGTCVQCYAKIISVLFIILSYMF</sequence>
<comment type="caution">
    <text evidence="2">The sequence shown here is derived from an EMBL/GenBank/DDBJ whole genome shotgun (WGS) entry which is preliminary data.</text>
</comment>
<organism evidence="2 3">
    <name type="scientific">Paramecium primaurelia</name>
    <dbReference type="NCBI Taxonomy" id="5886"/>
    <lineage>
        <taxon>Eukaryota</taxon>
        <taxon>Sar</taxon>
        <taxon>Alveolata</taxon>
        <taxon>Ciliophora</taxon>
        <taxon>Intramacronucleata</taxon>
        <taxon>Oligohymenophorea</taxon>
        <taxon>Peniculida</taxon>
        <taxon>Parameciidae</taxon>
        <taxon>Paramecium</taxon>
    </lineage>
</organism>
<dbReference type="AlphaFoldDB" id="A0A8S1K3T9"/>
<keyword evidence="1" id="KW-0732">Signal</keyword>
<dbReference type="SMART" id="SM00639">
    <property type="entry name" value="PSA"/>
    <property type="match status" value="6"/>
</dbReference>
<evidence type="ECO:0000313" key="2">
    <source>
        <dbReference type="EMBL" id="CAD8046946.1"/>
    </source>
</evidence>
<dbReference type="EMBL" id="CAJJDM010000008">
    <property type="protein sequence ID" value="CAD8046946.1"/>
    <property type="molecule type" value="Genomic_DNA"/>
</dbReference>
<reference evidence="2" key="1">
    <citation type="submission" date="2021-01" db="EMBL/GenBank/DDBJ databases">
        <authorList>
            <consortium name="Genoscope - CEA"/>
            <person name="William W."/>
        </authorList>
    </citation>
    <scope>NUCLEOTIDE SEQUENCE</scope>
</reference>